<protein>
    <submittedName>
        <fullName evidence="1">Uncharacterized protein</fullName>
    </submittedName>
</protein>
<gene>
    <name evidence="1" type="ORF">ACCO45_008097</name>
</gene>
<evidence type="ECO:0000313" key="2">
    <source>
        <dbReference type="Proteomes" id="UP001638806"/>
    </source>
</evidence>
<sequence>MASACDEDEVEVEYFKTASGSFMKYGYIVMENPEFGLRHACDYLSWLQNLKDCAANAGLLALLEGKAVRPSTPGVQQEAFDKKQAALNNFIVGSTDEKLGFYSITEHWQENTKNTHPFNKTKTSEVLEALKDMFCRDSLFEEFATTFRDRDDDDDNASDAIERLNDEWDNLKELAPDAPDMLYYCAAWSLMNDYDLFRLRYVFYLPSDRTSVASVRRVLDSRVHVLKDMDDD</sequence>
<keyword evidence="2" id="KW-1185">Reference proteome</keyword>
<name>A0ACC4DNT9_PURLI</name>
<comment type="caution">
    <text evidence="1">The sequence shown here is derived from an EMBL/GenBank/DDBJ whole genome shotgun (WGS) entry which is preliminary data.</text>
</comment>
<dbReference type="Proteomes" id="UP001638806">
    <property type="component" value="Unassembled WGS sequence"/>
</dbReference>
<reference evidence="1" key="1">
    <citation type="submission" date="2024-12" db="EMBL/GenBank/DDBJ databases">
        <title>Comparative genomics and development of molecular markers within Purpureocillium lilacinum and among Purpureocillium species.</title>
        <authorList>
            <person name="Yeh Z.-Y."/>
            <person name="Ni N.-T."/>
            <person name="Lo P.-H."/>
            <person name="Mushyakhwo K."/>
            <person name="Lin C.-F."/>
            <person name="Nai Y.-S."/>
        </authorList>
    </citation>
    <scope>NUCLEOTIDE SEQUENCE</scope>
    <source>
        <strain evidence="1">NCHU-NPUST-175</strain>
    </source>
</reference>
<dbReference type="EMBL" id="JBGNUJ010000007">
    <property type="protein sequence ID" value="KAL3957519.1"/>
    <property type="molecule type" value="Genomic_DNA"/>
</dbReference>
<proteinExistence type="predicted"/>
<evidence type="ECO:0000313" key="1">
    <source>
        <dbReference type="EMBL" id="KAL3957519.1"/>
    </source>
</evidence>
<accession>A0ACC4DNT9</accession>
<organism evidence="1 2">
    <name type="scientific">Purpureocillium lilacinum</name>
    <name type="common">Paecilomyces lilacinus</name>
    <dbReference type="NCBI Taxonomy" id="33203"/>
    <lineage>
        <taxon>Eukaryota</taxon>
        <taxon>Fungi</taxon>
        <taxon>Dikarya</taxon>
        <taxon>Ascomycota</taxon>
        <taxon>Pezizomycotina</taxon>
        <taxon>Sordariomycetes</taxon>
        <taxon>Hypocreomycetidae</taxon>
        <taxon>Hypocreales</taxon>
        <taxon>Ophiocordycipitaceae</taxon>
        <taxon>Purpureocillium</taxon>
    </lineage>
</organism>